<dbReference type="RefSeq" id="WP_107958038.1">
    <property type="nucleotide sequence ID" value="NZ_CP066701.1"/>
</dbReference>
<feature type="domain" description="LysM" evidence="2">
    <location>
        <begin position="143"/>
        <end position="187"/>
    </location>
</feature>
<name>A0AB37HKP7_9BACI</name>
<evidence type="ECO:0000259" key="2">
    <source>
        <dbReference type="PROSITE" id="PS51782"/>
    </source>
</evidence>
<dbReference type="SUPFAM" id="SSF54106">
    <property type="entry name" value="LysM domain"/>
    <property type="match status" value="1"/>
</dbReference>
<sequence length="187" mass="21070">MGKLAGYKISNIEESFTNSVDVTSYPVEKGLPITDGVKRQPKTFSISGHILAKTHSDAMKIYNALEKKQNSGTIVTYVGRTTAKNVIITSMNPSFNSSIANGMDISINLQEIRIAKSPYVKKKTTKKQSGKKSKSNKKKSKKVYHKVKRGDTYWGLSRKYGTPISTLRKWNKYPDRRIPLNVKLRVK</sequence>
<dbReference type="Pfam" id="PF01476">
    <property type="entry name" value="LysM"/>
    <property type="match status" value="1"/>
</dbReference>
<gene>
    <name evidence="3" type="ORF">JGZ69_03120</name>
</gene>
<dbReference type="AlphaFoldDB" id="A0AB37HKP7"/>
<dbReference type="Pfam" id="PF21821">
    <property type="entry name" value="Dit_like"/>
    <property type="match status" value="1"/>
</dbReference>
<evidence type="ECO:0000313" key="4">
    <source>
        <dbReference type="Proteomes" id="UP000595512"/>
    </source>
</evidence>
<reference evidence="3 4" key="1">
    <citation type="submission" date="2020-12" db="EMBL/GenBank/DDBJ databases">
        <title>Taxonomic evaluation of the Bacillus sporothermodurans group of bacteria based on whole genome sequences.</title>
        <authorList>
            <person name="Fiedler G."/>
            <person name="Herbstmann A.-D."/>
            <person name="Doll E."/>
            <person name="Wenning M."/>
            <person name="Brinks E."/>
            <person name="Kabisch J."/>
            <person name="Breitenwieser F."/>
            <person name="Lappann M."/>
            <person name="Boehnlein C."/>
            <person name="Franz C."/>
        </authorList>
    </citation>
    <scope>NUCLEOTIDE SEQUENCE [LARGE SCALE GENOMIC DNA]</scope>
    <source>
        <strain evidence="3 4">DSM 10599</strain>
    </source>
</reference>
<accession>A0AB37HKP7</accession>
<dbReference type="CDD" id="cd00118">
    <property type="entry name" value="LysM"/>
    <property type="match status" value="1"/>
</dbReference>
<dbReference type="Gene3D" id="3.10.350.10">
    <property type="entry name" value="LysM domain"/>
    <property type="match status" value="1"/>
</dbReference>
<dbReference type="PROSITE" id="PS51782">
    <property type="entry name" value="LYSM"/>
    <property type="match status" value="1"/>
</dbReference>
<proteinExistence type="predicted"/>
<organism evidence="3 4">
    <name type="scientific">Heyndrickxia sporothermodurans</name>
    <dbReference type="NCBI Taxonomy" id="46224"/>
    <lineage>
        <taxon>Bacteria</taxon>
        <taxon>Bacillati</taxon>
        <taxon>Bacillota</taxon>
        <taxon>Bacilli</taxon>
        <taxon>Bacillales</taxon>
        <taxon>Bacillaceae</taxon>
        <taxon>Heyndrickxia</taxon>
    </lineage>
</organism>
<dbReference type="EMBL" id="CP066701">
    <property type="protein sequence ID" value="QQX25952.1"/>
    <property type="molecule type" value="Genomic_DNA"/>
</dbReference>
<evidence type="ECO:0000313" key="3">
    <source>
        <dbReference type="EMBL" id="QQX25952.1"/>
    </source>
</evidence>
<dbReference type="SMART" id="SM00257">
    <property type="entry name" value="LysM"/>
    <property type="match status" value="1"/>
</dbReference>
<dbReference type="Proteomes" id="UP000595512">
    <property type="component" value="Chromosome"/>
</dbReference>
<dbReference type="InterPro" id="IPR036779">
    <property type="entry name" value="LysM_dom_sf"/>
</dbReference>
<feature type="region of interest" description="Disordered" evidence="1">
    <location>
        <begin position="120"/>
        <end position="144"/>
    </location>
</feature>
<dbReference type="InterPro" id="IPR048494">
    <property type="entry name" value="Dit-like_N"/>
</dbReference>
<dbReference type="KEGG" id="hspo:JGZ69_03120"/>
<dbReference type="InterPro" id="IPR018392">
    <property type="entry name" value="LysM"/>
</dbReference>
<protein>
    <submittedName>
        <fullName evidence="3">LysM peptidoglycan-binding domain-containing protein</fullName>
    </submittedName>
</protein>
<evidence type="ECO:0000256" key="1">
    <source>
        <dbReference type="SAM" id="MobiDB-lite"/>
    </source>
</evidence>